<dbReference type="InterPro" id="IPR003313">
    <property type="entry name" value="AraC-bd"/>
</dbReference>
<dbReference type="InterPro" id="IPR018060">
    <property type="entry name" value="HTH_AraC"/>
</dbReference>
<evidence type="ECO:0000259" key="5">
    <source>
        <dbReference type="PROSITE" id="PS01124"/>
    </source>
</evidence>
<dbReference type="SMART" id="SM00342">
    <property type="entry name" value="HTH_ARAC"/>
    <property type="match status" value="1"/>
</dbReference>
<keyword evidence="2" id="KW-0805">Transcription regulation</keyword>
<evidence type="ECO:0000313" key="6">
    <source>
        <dbReference type="EMBL" id="RBP36248.1"/>
    </source>
</evidence>
<dbReference type="GO" id="GO:0043565">
    <property type="term" value="F:sequence-specific DNA binding"/>
    <property type="evidence" value="ECO:0007669"/>
    <property type="project" value="InterPro"/>
</dbReference>
<gene>
    <name evidence="6" type="ORF">DFR37_11379</name>
</gene>
<dbReference type="FunFam" id="1.10.10.60:FF:000132">
    <property type="entry name" value="AraC family transcriptional regulator"/>
    <property type="match status" value="1"/>
</dbReference>
<dbReference type="PROSITE" id="PS00041">
    <property type="entry name" value="HTH_ARAC_FAMILY_1"/>
    <property type="match status" value="1"/>
</dbReference>
<dbReference type="GO" id="GO:0003700">
    <property type="term" value="F:DNA-binding transcription factor activity"/>
    <property type="evidence" value="ECO:0007669"/>
    <property type="project" value="InterPro"/>
</dbReference>
<dbReference type="EMBL" id="QNRQ01000013">
    <property type="protein sequence ID" value="RBP36248.1"/>
    <property type="molecule type" value="Genomic_DNA"/>
</dbReference>
<dbReference type="Gene3D" id="1.10.10.60">
    <property type="entry name" value="Homeodomain-like"/>
    <property type="match status" value="1"/>
</dbReference>
<proteinExistence type="predicted"/>
<dbReference type="CDD" id="cd06124">
    <property type="entry name" value="cupin_NimR-like_N"/>
    <property type="match status" value="1"/>
</dbReference>
<evidence type="ECO:0000256" key="3">
    <source>
        <dbReference type="ARBA" id="ARBA00023125"/>
    </source>
</evidence>
<dbReference type="Pfam" id="PF02311">
    <property type="entry name" value="AraC_binding"/>
    <property type="match status" value="1"/>
</dbReference>
<keyword evidence="4" id="KW-0804">Transcription</keyword>
<dbReference type="Proteomes" id="UP000253628">
    <property type="component" value="Unassembled WGS sequence"/>
</dbReference>
<dbReference type="PROSITE" id="PS01124">
    <property type="entry name" value="HTH_ARAC_FAMILY_2"/>
    <property type="match status" value="1"/>
</dbReference>
<dbReference type="SUPFAM" id="SSF46689">
    <property type="entry name" value="Homeodomain-like"/>
    <property type="match status" value="1"/>
</dbReference>
<protein>
    <submittedName>
        <fullName evidence="6">AraC family transcriptional regulator</fullName>
    </submittedName>
</protein>
<feature type="domain" description="HTH araC/xylS-type" evidence="5">
    <location>
        <begin position="147"/>
        <end position="244"/>
    </location>
</feature>
<dbReference type="Gene3D" id="2.60.120.10">
    <property type="entry name" value="Jelly Rolls"/>
    <property type="match status" value="1"/>
</dbReference>
<dbReference type="PANTHER" id="PTHR11019">
    <property type="entry name" value="HTH-TYPE TRANSCRIPTIONAL REGULATOR NIMR"/>
    <property type="match status" value="1"/>
</dbReference>
<comment type="caution">
    <text evidence="6">The sequence shown here is derived from an EMBL/GenBank/DDBJ whole genome shotgun (WGS) entry which is preliminary data.</text>
</comment>
<dbReference type="Pfam" id="PF12833">
    <property type="entry name" value="HTH_18"/>
    <property type="match status" value="1"/>
</dbReference>
<evidence type="ECO:0000313" key="7">
    <source>
        <dbReference type="Proteomes" id="UP000253628"/>
    </source>
</evidence>
<dbReference type="InterPro" id="IPR011051">
    <property type="entry name" value="RmlC_Cupin_sf"/>
</dbReference>
<dbReference type="AlphaFoldDB" id="A0A366H350"/>
<dbReference type="InterPro" id="IPR009057">
    <property type="entry name" value="Homeodomain-like_sf"/>
</dbReference>
<evidence type="ECO:0000256" key="4">
    <source>
        <dbReference type="ARBA" id="ARBA00023163"/>
    </source>
</evidence>
<name>A0A366H350_9BURK</name>
<sequence>MPRPVYGHAEGLPNKPLSYRHSHPWVQLSYAARGVVHVHTSNGLFVAPPQRAIWIPAGIQHQVYCSADTQINSLYIASEAASRHNATCKVLGVTPLLRELIRSFGSLPVEYDESGPDGRLVRVLLDQLSCAPVTGLMLPLPNDPRLRKLCDALQARPDSQESLNRWAVRLDVSERTLSRLFTLQTGLTFRLWRQRLRLLSALPLLERGERVTDAALACGYDSLSAFIAAFGEQFGTTPGEFFSRSSPGPGPTS</sequence>
<dbReference type="SUPFAM" id="SSF51182">
    <property type="entry name" value="RmlC-like cupins"/>
    <property type="match status" value="1"/>
</dbReference>
<evidence type="ECO:0000256" key="2">
    <source>
        <dbReference type="ARBA" id="ARBA00023015"/>
    </source>
</evidence>
<organism evidence="6 7">
    <name type="scientific">Eoetvoesiella caeni</name>
    <dbReference type="NCBI Taxonomy" id="645616"/>
    <lineage>
        <taxon>Bacteria</taxon>
        <taxon>Pseudomonadati</taxon>
        <taxon>Pseudomonadota</taxon>
        <taxon>Betaproteobacteria</taxon>
        <taxon>Burkholderiales</taxon>
        <taxon>Alcaligenaceae</taxon>
        <taxon>Eoetvoesiella</taxon>
    </lineage>
</organism>
<keyword evidence="7" id="KW-1185">Reference proteome</keyword>
<dbReference type="PANTHER" id="PTHR11019:SF159">
    <property type="entry name" value="TRANSCRIPTIONAL REGULATOR-RELATED"/>
    <property type="match status" value="1"/>
</dbReference>
<reference evidence="6 7" key="1">
    <citation type="submission" date="2018-06" db="EMBL/GenBank/DDBJ databases">
        <title>Genomic Encyclopedia of Type Strains, Phase IV (KMG-IV): sequencing the most valuable type-strain genomes for metagenomic binning, comparative biology and taxonomic classification.</title>
        <authorList>
            <person name="Goeker M."/>
        </authorList>
    </citation>
    <scope>NUCLEOTIDE SEQUENCE [LARGE SCALE GENOMIC DNA]</scope>
    <source>
        <strain evidence="6 7">DSM 25520</strain>
    </source>
</reference>
<keyword evidence="1" id="KW-0678">Repressor</keyword>
<accession>A0A366H350</accession>
<dbReference type="InterPro" id="IPR018062">
    <property type="entry name" value="HTH_AraC-typ_CS"/>
</dbReference>
<keyword evidence="3" id="KW-0238">DNA-binding</keyword>
<evidence type="ECO:0000256" key="1">
    <source>
        <dbReference type="ARBA" id="ARBA00022491"/>
    </source>
</evidence>
<dbReference type="InterPro" id="IPR014710">
    <property type="entry name" value="RmlC-like_jellyroll"/>
</dbReference>